<organism evidence="2 3">
    <name type="scientific">Desulfomarina profundi</name>
    <dbReference type="NCBI Taxonomy" id="2772557"/>
    <lineage>
        <taxon>Bacteria</taxon>
        <taxon>Pseudomonadati</taxon>
        <taxon>Thermodesulfobacteriota</taxon>
        <taxon>Desulfobulbia</taxon>
        <taxon>Desulfobulbales</taxon>
        <taxon>Desulfobulbaceae</taxon>
        <taxon>Desulfomarina</taxon>
    </lineage>
</organism>
<sequence length="64" mass="6956">MDEDVLLAVAGERGVVCMTIVPPAEGRIKYAGTFWRATADERIDEGEIISVVSQDGLVIHVEKV</sequence>
<gene>
    <name evidence="2" type="ORF">DGMP_37210</name>
</gene>
<feature type="domain" description="NfeD-like C-terminal" evidence="1">
    <location>
        <begin position="10"/>
        <end position="63"/>
    </location>
</feature>
<dbReference type="EMBL" id="AP024086">
    <property type="protein sequence ID" value="BCL63028.1"/>
    <property type="molecule type" value="Genomic_DNA"/>
</dbReference>
<evidence type="ECO:0000313" key="3">
    <source>
        <dbReference type="Proteomes" id="UP000826725"/>
    </source>
</evidence>
<keyword evidence="3" id="KW-1185">Reference proteome</keyword>
<protein>
    <recommendedName>
        <fullName evidence="1">NfeD-like C-terminal domain-containing protein</fullName>
    </recommendedName>
</protein>
<evidence type="ECO:0000313" key="2">
    <source>
        <dbReference type="EMBL" id="BCL63028.1"/>
    </source>
</evidence>
<proteinExistence type="predicted"/>
<reference evidence="2" key="1">
    <citation type="submission" date="2020-09" db="EMBL/GenBank/DDBJ databases">
        <title>Desulfogranum mesoprofundum gen. nov., sp. nov., a novel mesophilic, sulfate-reducing chemolithoautotroph isolated from a deep-sea hydrothermal vent chimney in the Suiyo Seamount.</title>
        <authorList>
            <person name="Hashimoto Y."/>
            <person name="Nakagawa S."/>
        </authorList>
    </citation>
    <scope>NUCLEOTIDE SEQUENCE</scope>
    <source>
        <strain evidence="2">KT2</strain>
    </source>
</reference>
<accession>A0A8D5FKG4</accession>
<evidence type="ECO:0000259" key="1">
    <source>
        <dbReference type="Pfam" id="PF01957"/>
    </source>
</evidence>
<dbReference type="KEGG" id="dbk:DGMP_37210"/>
<name>A0A8D5FKG4_9BACT</name>
<dbReference type="InterPro" id="IPR002810">
    <property type="entry name" value="NfeD-like_C"/>
</dbReference>
<dbReference type="Pfam" id="PF01957">
    <property type="entry name" value="NfeD"/>
    <property type="match status" value="1"/>
</dbReference>
<dbReference type="Proteomes" id="UP000826725">
    <property type="component" value="Chromosome"/>
</dbReference>
<dbReference type="AlphaFoldDB" id="A0A8D5FKG4"/>